<comment type="caution">
    <text evidence="1">The sequence shown here is derived from an EMBL/GenBank/DDBJ whole genome shotgun (WGS) entry which is preliminary data.</text>
</comment>
<keyword evidence="2" id="KW-1185">Reference proteome</keyword>
<evidence type="ECO:0000313" key="1">
    <source>
        <dbReference type="EMBL" id="SEJ34225.1"/>
    </source>
</evidence>
<dbReference type="EMBL" id="FNYY01000005">
    <property type="protein sequence ID" value="SEJ34225.1"/>
    <property type="molecule type" value="Genomic_DNA"/>
</dbReference>
<dbReference type="Gene3D" id="3.40.630.30">
    <property type="match status" value="1"/>
</dbReference>
<proteinExistence type="predicted"/>
<gene>
    <name evidence="1" type="ORF">SAMN04487940_10548</name>
</gene>
<dbReference type="InterPro" id="IPR016181">
    <property type="entry name" value="Acyl_CoA_acyltransferase"/>
</dbReference>
<dbReference type="Proteomes" id="UP000182932">
    <property type="component" value="Unassembled WGS sequence"/>
</dbReference>
<sequence length="100" mass="11202">MIKGLRHNAKEAFFMSTDHPDLAAIAALHRGDTARIDAIARRLARGAGLLGYRTEGVLRGYLLWSRGAGGAPEIERLYVAPGWRRRGIEERLRRRLPQPS</sequence>
<dbReference type="AlphaFoldDB" id="A0A975W9D2"/>
<organism evidence="1 2">
    <name type="scientific">Marinovum algicola</name>
    <dbReference type="NCBI Taxonomy" id="42444"/>
    <lineage>
        <taxon>Bacteria</taxon>
        <taxon>Pseudomonadati</taxon>
        <taxon>Pseudomonadota</taxon>
        <taxon>Alphaproteobacteria</taxon>
        <taxon>Rhodobacterales</taxon>
        <taxon>Roseobacteraceae</taxon>
        <taxon>Marinovum</taxon>
    </lineage>
</organism>
<name>A0A975W9D2_9RHOB</name>
<evidence type="ECO:0000313" key="2">
    <source>
        <dbReference type="Proteomes" id="UP000182932"/>
    </source>
</evidence>
<protein>
    <submittedName>
        <fullName evidence="1">Uncharacterized protein</fullName>
    </submittedName>
</protein>
<accession>A0A975W9D2</accession>
<dbReference type="SUPFAM" id="SSF55729">
    <property type="entry name" value="Acyl-CoA N-acyltransferases (Nat)"/>
    <property type="match status" value="1"/>
</dbReference>
<reference evidence="1 2" key="1">
    <citation type="submission" date="2016-10" db="EMBL/GenBank/DDBJ databases">
        <authorList>
            <person name="Varghese N."/>
            <person name="Submissions S."/>
        </authorList>
    </citation>
    <scope>NUCLEOTIDE SEQUENCE [LARGE SCALE GENOMIC DNA]</scope>
    <source>
        <strain evidence="1 2">FF3</strain>
    </source>
</reference>